<dbReference type="CDD" id="cd03429">
    <property type="entry name" value="NUDIX_NADH_pyrophosphatase_Nudt13"/>
    <property type="match status" value="1"/>
</dbReference>
<dbReference type="InterPro" id="IPR020084">
    <property type="entry name" value="NUDIX_hydrolase_CS"/>
</dbReference>
<dbReference type="InterPro" id="IPR015797">
    <property type="entry name" value="NUDIX_hydrolase-like_dom_sf"/>
</dbReference>
<dbReference type="Proteomes" id="UP000276568">
    <property type="component" value="Unassembled WGS sequence"/>
</dbReference>
<dbReference type="InterPro" id="IPR050241">
    <property type="entry name" value="NAD-cap_RNA_hydrolase_NudC"/>
</dbReference>
<evidence type="ECO:0000313" key="11">
    <source>
        <dbReference type="EMBL" id="RNM29293.1"/>
    </source>
</evidence>
<organism evidence="11 12">
    <name type="scientific">Absicoccus porci</name>
    <dbReference type="NCBI Taxonomy" id="2486576"/>
    <lineage>
        <taxon>Bacteria</taxon>
        <taxon>Bacillati</taxon>
        <taxon>Bacillota</taxon>
        <taxon>Erysipelotrichia</taxon>
        <taxon>Erysipelotrichales</taxon>
        <taxon>Erysipelotrichaceae</taxon>
        <taxon>Absicoccus</taxon>
    </lineage>
</organism>
<comment type="cofactor">
    <cofactor evidence="2">
        <name>Zn(2+)</name>
        <dbReference type="ChEBI" id="CHEBI:29105"/>
    </cofactor>
</comment>
<keyword evidence="12" id="KW-1185">Reference proteome</keyword>
<evidence type="ECO:0000256" key="4">
    <source>
        <dbReference type="ARBA" id="ARBA00012381"/>
    </source>
</evidence>
<evidence type="ECO:0000313" key="12">
    <source>
        <dbReference type="Proteomes" id="UP000276568"/>
    </source>
</evidence>
<comment type="catalytic activity">
    <reaction evidence="9">
        <text>a 5'-end NAD(+)-phospho-ribonucleoside in mRNA + H2O = a 5'-end phospho-adenosine-phospho-ribonucleoside in mRNA + beta-nicotinamide D-ribonucleotide + 2 H(+)</text>
        <dbReference type="Rhea" id="RHEA:60876"/>
        <dbReference type="Rhea" id="RHEA-COMP:15698"/>
        <dbReference type="Rhea" id="RHEA-COMP:15719"/>
        <dbReference type="ChEBI" id="CHEBI:14649"/>
        <dbReference type="ChEBI" id="CHEBI:15377"/>
        <dbReference type="ChEBI" id="CHEBI:15378"/>
        <dbReference type="ChEBI" id="CHEBI:144029"/>
        <dbReference type="ChEBI" id="CHEBI:144051"/>
    </reaction>
    <physiologicalReaction direction="left-to-right" evidence="9">
        <dbReference type="Rhea" id="RHEA:60877"/>
    </physiologicalReaction>
</comment>
<sequence length="168" mass="19673">MSMSQEMKYCMECGTKLEIRPLKDEGLVPYCPHCKMYRFPIFNVAVSMIVTNEKEDQILLIKQYGRNTYILVAGYVNKGEDAEQAVVREVKEEMNLDVHHVRFNHSHYFAKSNTLMLNFTAIVDGHVRPNWEIDSYHWFSREEARKNIRPNSLAEAFLVGYLDGAYHF</sequence>
<proteinExistence type="inferred from homology"/>
<dbReference type="OrthoDB" id="9800077at2"/>
<protein>
    <recommendedName>
        <fullName evidence="4">NAD(+) diphosphatase</fullName>
        <ecNumber evidence="4">3.6.1.22</ecNumber>
    </recommendedName>
</protein>
<keyword evidence="5" id="KW-0479">Metal-binding</keyword>
<dbReference type="GO" id="GO:0005829">
    <property type="term" value="C:cytosol"/>
    <property type="evidence" value="ECO:0007669"/>
    <property type="project" value="TreeGrafter"/>
</dbReference>
<keyword evidence="6" id="KW-0378">Hydrolase</keyword>
<dbReference type="SUPFAM" id="SSF55811">
    <property type="entry name" value="Nudix"/>
    <property type="match status" value="1"/>
</dbReference>
<dbReference type="Pfam" id="PF00293">
    <property type="entry name" value="NUDIX"/>
    <property type="match status" value="1"/>
</dbReference>
<dbReference type="GO" id="GO:0046872">
    <property type="term" value="F:metal ion binding"/>
    <property type="evidence" value="ECO:0007669"/>
    <property type="project" value="UniProtKB-KW"/>
</dbReference>
<evidence type="ECO:0000256" key="1">
    <source>
        <dbReference type="ARBA" id="ARBA00001946"/>
    </source>
</evidence>
<dbReference type="Gene3D" id="3.90.79.10">
    <property type="entry name" value="Nucleoside Triphosphate Pyrophosphohydrolase"/>
    <property type="match status" value="1"/>
</dbReference>
<dbReference type="PROSITE" id="PS51462">
    <property type="entry name" value="NUDIX"/>
    <property type="match status" value="1"/>
</dbReference>
<dbReference type="InterPro" id="IPR000086">
    <property type="entry name" value="NUDIX_hydrolase_dom"/>
</dbReference>
<reference evidence="11 12" key="1">
    <citation type="submission" date="2018-11" db="EMBL/GenBank/DDBJ databases">
        <title>Clostridium sp. nov., a member of the family Erysipelotrichaceae isolated from pig faeces.</title>
        <authorList>
            <person name="Chang Y.-H."/>
        </authorList>
    </citation>
    <scope>NUCLEOTIDE SEQUENCE [LARGE SCALE GENOMIC DNA]</scope>
    <source>
        <strain evidence="11 12">YH-panp20</strain>
    </source>
</reference>
<dbReference type="InterPro" id="IPR049734">
    <property type="entry name" value="NudC-like_C"/>
</dbReference>
<dbReference type="AlphaFoldDB" id="A0A3N0HWX4"/>
<dbReference type="PROSITE" id="PS00893">
    <property type="entry name" value="NUDIX_BOX"/>
    <property type="match status" value="1"/>
</dbReference>
<dbReference type="PANTHER" id="PTHR42904:SF6">
    <property type="entry name" value="NAD-CAPPED RNA HYDROLASE NUDT12"/>
    <property type="match status" value="1"/>
</dbReference>
<evidence type="ECO:0000256" key="2">
    <source>
        <dbReference type="ARBA" id="ARBA00001947"/>
    </source>
</evidence>
<evidence type="ECO:0000256" key="3">
    <source>
        <dbReference type="ARBA" id="ARBA00009595"/>
    </source>
</evidence>
<dbReference type="EC" id="3.6.1.22" evidence="4"/>
<comment type="caution">
    <text evidence="11">The sequence shown here is derived from an EMBL/GenBank/DDBJ whole genome shotgun (WGS) entry which is preliminary data.</text>
</comment>
<comment type="cofactor">
    <cofactor evidence="1">
        <name>Mg(2+)</name>
        <dbReference type="ChEBI" id="CHEBI:18420"/>
    </cofactor>
</comment>
<dbReference type="GO" id="GO:0006742">
    <property type="term" value="P:NADP+ catabolic process"/>
    <property type="evidence" value="ECO:0007669"/>
    <property type="project" value="TreeGrafter"/>
</dbReference>
<evidence type="ECO:0000256" key="9">
    <source>
        <dbReference type="ARBA" id="ARBA00023679"/>
    </source>
</evidence>
<comment type="similarity">
    <text evidence="3">Belongs to the Nudix hydrolase family. NudC subfamily.</text>
</comment>
<evidence type="ECO:0000256" key="8">
    <source>
        <dbReference type="ARBA" id="ARBA00023027"/>
    </source>
</evidence>
<keyword evidence="7" id="KW-0460">Magnesium</keyword>
<evidence type="ECO:0000256" key="6">
    <source>
        <dbReference type="ARBA" id="ARBA00022801"/>
    </source>
</evidence>
<accession>A0A3N0HWX4</accession>
<evidence type="ECO:0000259" key="10">
    <source>
        <dbReference type="PROSITE" id="PS51462"/>
    </source>
</evidence>
<name>A0A3N0HWX4_9FIRM</name>
<dbReference type="PANTHER" id="PTHR42904">
    <property type="entry name" value="NUDIX HYDROLASE, NUDC SUBFAMILY"/>
    <property type="match status" value="1"/>
</dbReference>
<feature type="domain" description="Nudix hydrolase" evidence="10">
    <location>
        <begin position="41"/>
        <end position="161"/>
    </location>
</feature>
<evidence type="ECO:0000256" key="7">
    <source>
        <dbReference type="ARBA" id="ARBA00022842"/>
    </source>
</evidence>
<dbReference type="GO" id="GO:0035529">
    <property type="term" value="F:NADH pyrophosphatase activity"/>
    <property type="evidence" value="ECO:0007669"/>
    <property type="project" value="TreeGrafter"/>
</dbReference>
<dbReference type="EMBL" id="RJQC01000004">
    <property type="protein sequence ID" value="RNM29293.1"/>
    <property type="molecule type" value="Genomic_DNA"/>
</dbReference>
<evidence type="ECO:0000256" key="5">
    <source>
        <dbReference type="ARBA" id="ARBA00022723"/>
    </source>
</evidence>
<dbReference type="GO" id="GO:0019677">
    <property type="term" value="P:NAD+ catabolic process"/>
    <property type="evidence" value="ECO:0007669"/>
    <property type="project" value="TreeGrafter"/>
</dbReference>
<keyword evidence="8" id="KW-0520">NAD</keyword>
<gene>
    <name evidence="11" type="ORF">EDX97_09825</name>
</gene>